<dbReference type="CDD" id="cd12161">
    <property type="entry name" value="GDH_like_1"/>
    <property type="match status" value="1"/>
</dbReference>
<dbReference type="RefSeq" id="WP_187303457.1">
    <property type="nucleotide sequence ID" value="NZ_JACRYT010000012.1"/>
</dbReference>
<dbReference type="InterPro" id="IPR006140">
    <property type="entry name" value="D-isomer_DH_NAD-bd"/>
</dbReference>
<proteinExistence type="inferred from homology"/>
<protein>
    <submittedName>
        <fullName evidence="7">Hydroxyacid dehydrogenase</fullName>
    </submittedName>
</protein>
<evidence type="ECO:0000313" key="8">
    <source>
        <dbReference type="Proteomes" id="UP000602647"/>
    </source>
</evidence>
<dbReference type="GO" id="GO:0051287">
    <property type="term" value="F:NAD binding"/>
    <property type="evidence" value="ECO:0007669"/>
    <property type="project" value="InterPro"/>
</dbReference>
<dbReference type="Proteomes" id="UP000602647">
    <property type="component" value="Unassembled WGS sequence"/>
</dbReference>
<dbReference type="InterPro" id="IPR006139">
    <property type="entry name" value="D-isomer_2_OHA_DH_cat_dom"/>
</dbReference>
<gene>
    <name evidence="7" type="ORF">H9L42_11065</name>
</gene>
<dbReference type="InterPro" id="IPR050418">
    <property type="entry name" value="D-iso_2-hydroxyacid_DH_PdxB"/>
</dbReference>
<dbReference type="PANTHER" id="PTHR43761:SF1">
    <property type="entry name" value="D-ISOMER SPECIFIC 2-HYDROXYACID DEHYDROGENASE CATALYTIC DOMAIN-CONTAINING PROTEIN-RELATED"/>
    <property type="match status" value="1"/>
</dbReference>
<reference evidence="7" key="1">
    <citation type="submission" date="2020-08" db="EMBL/GenBank/DDBJ databases">
        <title>Genome public.</title>
        <authorList>
            <person name="Liu C."/>
            <person name="Sun Q."/>
        </authorList>
    </citation>
    <scope>NUCLEOTIDE SEQUENCE</scope>
    <source>
        <strain evidence="7">BX12</strain>
    </source>
</reference>
<name>A0A923NPJ8_9FIRM</name>
<keyword evidence="2 4" id="KW-0560">Oxidoreductase</keyword>
<sequence length="316" mass="33878">MKIVMLESLAISGDLLANYTKPLEKSGHTFEAYERDDDPDTQIERCKDADILIIANMPLKGSVIESCPNLKFINVAFTGVDHVDLAAAEKMGIAVSNASGYSNDSVAELTICMMLSLLRNVPQVDARCREGKTKDGLVGNELKGKTVGIIGTGAIGSRVGELCRAFGCRTIAYNGFSNKESTKDVAYLPLNEMMAQSDIVTLHCPVTEKSKGLINKESLAHIKEGAILINAARGPVVDSQALADALNSGKVAGAGIDVFETEPPLDPAHPLLHTPNTIVTPHVAFATEESMEKRAEIVFANLDAWMQGRQINKVIG</sequence>
<evidence type="ECO:0000259" key="6">
    <source>
        <dbReference type="Pfam" id="PF02826"/>
    </source>
</evidence>
<dbReference type="EMBL" id="JACRYT010000012">
    <property type="protein sequence ID" value="MBC6680360.1"/>
    <property type="molecule type" value="Genomic_DNA"/>
</dbReference>
<dbReference type="Gene3D" id="3.40.50.720">
    <property type="entry name" value="NAD(P)-binding Rossmann-like Domain"/>
    <property type="match status" value="2"/>
</dbReference>
<dbReference type="InterPro" id="IPR036291">
    <property type="entry name" value="NAD(P)-bd_dom_sf"/>
</dbReference>
<dbReference type="PANTHER" id="PTHR43761">
    <property type="entry name" value="D-ISOMER SPECIFIC 2-HYDROXYACID DEHYDROGENASE FAMILY PROTEIN (AFU_ORTHOLOGUE AFUA_1G13630)"/>
    <property type="match status" value="1"/>
</dbReference>
<feature type="domain" description="D-isomer specific 2-hydroxyacid dehydrogenase NAD-binding" evidence="6">
    <location>
        <begin position="112"/>
        <end position="284"/>
    </location>
</feature>
<dbReference type="PROSITE" id="PS00065">
    <property type="entry name" value="D_2_HYDROXYACID_DH_1"/>
    <property type="match status" value="1"/>
</dbReference>
<dbReference type="Pfam" id="PF00389">
    <property type="entry name" value="2-Hacid_dh"/>
    <property type="match status" value="1"/>
</dbReference>
<keyword evidence="8" id="KW-1185">Reference proteome</keyword>
<evidence type="ECO:0000256" key="3">
    <source>
        <dbReference type="ARBA" id="ARBA00023027"/>
    </source>
</evidence>
<evidence type="ECO:0000256" key="4">
    <source>
        <dbReference type="RuleBase" id="RU003719"/>
    </source>
</evidence>
<dbReference type="SUPFAM" id="SSF52283">
    <property type="entry name" value="Formate/glycerate dehydrogenase catalytic domain-like"/>
    <property type="match status" value="1"/>
</dbReference>
<evidence type="ECO:0000256" key="2">
    <source>
        <dbReference type="ARBA" id="ARBA00023002"/>
    </source>
</evidence>
<evidence type="ECO:0000313" key="7">
    <source>
        <dbReference type="EMBL" id="MBC6680360.1"/>
    </source>
</evidence>
<organism evidence="7 8">
    <name type="scientific">Zhenpiania hominis</name>
    <dbReference type="NCBI Taxonomy" id="2763644"/>
    <lineage>
        <taxon>Bacteria</taxon>
        <taxon>Bacillati</taxon>
        <taxon>Bacillota</taxon>
        <taxon>Clostridia</taxon>
        <taxon>Peptostreptococcales</taxon>
        <taxon>Anaerovoracaceae</taxon>
        <taxon>Zhenpiania</taxon>
    </lineage>
</organism>
<accession>A0A923NPJ8</accession>
<comment type="similarity">
    <text evidence="1 4">Belongs to the D-isomer specific 2-hydroxyacid dehydrogenase family.</text>
</comment>
<dbReference type="AlphaFoldDB" id="A0A923NPJ8"/>
<dbReference type="Pfam" id="PF02826">
    <property type="entry name" value="2-Hacid_dh_C"/>
    <property type="match status" value="1"/>
</dbReference>
<keyword evidence="3" id="KW-0520">NAD</keyword>
<dbReference type="GO" id="GO:0016616">
    <property type="term" value="F:oxidoreductase activity, acting on the CH-OH group of donors, NAD or NADP as acceptor"/>
    <property type="evidence" value="ECO:0007669"/>
    <property type="project" value="InterPro"/>
</dbReference>
<feature type="domain" description="D-isomer specific 2-hydroxyacid dehydrogenase catalytic" evidence="5">
    <location>
        <begin position="18"/>
        <end position="314"/>
    </location>
</feature>
<dbReference type="SUPFAM" id="SSF51735">
    <property type="entry name" value="NAD(P)-binding Rossmann-fold domains"/>
    <property type="match status" value="1"/>
</dbReference>
<dbReference type="FunFam" id="3.40.50.720:FF:000203">
    <property type="entry name" value="D-3-phosphoglycerate dehydrogenase (SerA)"/>
    <property type="match status" value="1"/>
</dbReference>
<comment type="caution">
    <text evidence="7">The sequence shown here is derived from an EMBL/GenBank/DDBJ whole genome shotgun (WGS) entry which is preliminary data.</text>
</comment>
<evidence type="ECO:0000259" key="5">
    <source>
        <dbReference type="Pfam" id="PF00389"/>
    </source>
</evidence>
<dbReference type="InterPro" id="IPR029752">
    <property type="entry name" value="D-isomer_DH_CS1"/>
</dbReference>
<evidence type="ECO:0000256" key="1">
    <source>
        <dbReference type="ARBA" id="ARBA00005854"/>
    </source>
</evidence>